<reference evidence="2 3" key="1">
    <citation type="submission" date="2015-08" db="EMBL/GenBank/DDBJ databases">
        <title>The genome of the Asian arowana (Scleropages formosus).</title>
        <authorList>
            <person name="Tan M.H."/>
            <person name="Gan H.M."/>
            <person name="Croft L.J."/>
            <person name="Austin C.M."/>
        </authorList>
    </citation>
    <scope>NUCLEOTIDE SEQUENCE [LARGE SCALE GENOMIC DNA]</scope>
    <source>
        <strain evidence="2">Aro1</strain>
    </source>
</reference>
<dbReference type="Proteomes" id="UP000034805">
    <property type="component" value="Unassembled WGS sequence"/>
</dbReference>
<accession>A0A0P7TMD3</accession>
<dbReference type="AlphaFoldDB" id="A0A0P7TMD3"/>
<evidence type="ECO:0000256" key="1">
    <source>
        <dbReference type="SAM" id="MobiDB-lite"/>
    </source>
</evidence>
<dbReference type="EMBL" id="JARO02008894">
    <property type="protein sequence ID" value="KPP62196.1"/>
    <property type="molecule type" value="Genomic_DNA"/>
</dbReference>
<dbReference type="PANTHER" id="PTHR31663">
    <property type="entry name" value="COILED-COIL DOMAIN-CONTAINING PROTEIN 3"/>
    <property type="match status" value="1"/>
</dbReference>
<sequence length="165" mass="18078">MGGSGGCQLPHDWRPQTEACRAELAEIIVFARVLALHKDAHGAYNYLPWQDDAGLFFSAEIELLCDQAVSLEDVMDDQENKPMDIGSNQVRSQIGSTKDGAEVVVFRTRYEKIGLSPKGCDAWKSRMKMKKKTSGNQADGFNHGDAGPWSTSNSKDASGGHNFLD</sequence>
<dbReference type="PANTHER" id="PTHR31663:SF2">
    <property type="entry name" value="COILED-COIL DOMAIN-CONTAINING 3B"/>
    <property type="match status" value="1"/>
</dbReference>
<comment type="caution">
    <text evidence="2">The sequence shown here is derived from an EMBL/GenBank/DDBJ whole genome shotgun (WGS) entry which is preliminary data.</text>
</comment>
<proteinExistence type="predicted"/>
<evidence type="ECO:0000313" key="2">
    <source>
        <dbReference type="EMBL" id="KPP62196.1"/>
    </source>
</evidence>
<dbReference type="InterPro" id="IPR040311">
    <property type="entry name" value="CCDC3"/>
</dbReference>
<protein>
    <submittedName>
        <fullName evidence="2">Uncharacterized protein</fullName>
    </submittedName>
</protein>
<gene>
    <name evidence="2" type="ORF">Z043_119629</name>
</gene>
<name>A0A0P7TMD3_SCLFO</name>
<organism evidence="2 3">
    <name type="scientific">Scleropages formosus</name>
    <name type="common">Asian bonytongue</name>
    <name type="synonym">Osteoglossum formosum</name>
    <dbReference type="NCBI Taxonomy" id="113540"/>
    <lineage>
        <taxon>Eukaryota</taxon>
        <taxon>Metazoa</taxon>
        <taxon>Chordata</taxon>
        <taxon>Craniata</taxon>
        <taxon>Vertebrata</taxon>
        <taxon>Euteleostomi</taxon>
        <taxon>Actinopterygii</taxon>
        <taxon>Neopterygii</taxon>
        <taxon>Teleostei</taxon>
        <taxon>Osteoglossocephala</taxon>
        <taxon>Osteoglossomorpha</taxon>
        <taxon>Osteoglossiformes</taxon>
        <taxon>Osteoglossidae</taxon>
        <taxon>Scleropages</taxon>
    </lineage>
</organism>
<feature type="region of interest" description="Disordered" evidence="1">
    <location>
        <begin position="127"/>
        <end position="165"/>
    </location>
</feature>
<evidence type="ECO:0000313" key="3">
    <source>
        <dbReference type="Proteomes" id="UP000034805"/>
    </source>
</evidence>